<evidence type="ECO:0000256" key="1">
    <source>
        <dbReference type="SAM" id="MobiDB-lite"/>
    </source>
</evidence>
<dbReference type="OrthoDB" id="5083829at2759"/>
<dbReference type="RefSeq" id="XP_037201494.1">
    <property type="nucleotide sequence ID" value="XM_037344365.1"/>
</dbReference>
<organism evidence="3 4">
    <name type="scientific">Fusarium tjaetaba</name>
    <dbReference type="NCBI Taxonomy" id="1567544"/>
    <lineage>
        <taxon>Eukaryota</taxon>
        <taxon>Fungi</taxon>
        <taxon>Dikarya</taxon>
        <taxon>Ascomycota</taxon>
        <taxon>Pezizomycotina</taxon>
        <taxon>Sordariomycetes</taxon>
        <taxon>Hypocreomycetidae</taxon>
        <taxon>Hypocreales</taxon>
        <taxon>Nectriaceae</taxon>
        <taxon>Fusarium</taxon>
        <taxon>Fusarium fujikuroi species complex</taxon>
    </lineage>
</organism>
<protein>
    <submittedName>
        <fullName evidence="3">Uncharacterized protein</fullName>
    </submittedName>
</protein>
<sequence length="116" mass="12897">MSRQELSYLDIVPQWQTSVQPQRGTGVRGSPNSTSTIEAMHESDSDSDDGNGASGTGRKATVPAKRRQALEDTRITREEMKKLESRLNRTTVLCTSLFCINIAISGVMFVNFMRKD</sequence>
<feature type="region of interest" description="Disordered" evidence="1">
    <location>
        <begin position="1"/>
        <end position="72"/>
    </location>
</feature>
<name>A0A8H5QV26_9HYPO</name>
<keyword evidence="2" id="KW-0472">Membrane</keyword>
<keyword evidence="2" id="KW-0812">Transmembrane</keyword>
<feature type="compositionally biased region" description="Polar residues" evidence="1">
    <location>
        <begin position="14"/>
        <end position="23"/>
    </location>
</feature>
<dbReference type="Proteomes" id="UP000530670">
    <property type="component" value="Unassembled WGS sequence"/>
</dbReference>
<keyword evidence="2" id="KW-1133">Transmembrane helix</keyword>
<dbReference type="EMBL" id="JAAQRI010000281">
    <property type="protein sequence ID" value="KAF5621083.1"/>
    <property type="molecule type" value="Genomic_DNA"/>
</dbReference>
<proteinExistence type="predicted"/>
<evidence type="ECO:0000256" key="2">
    <source>
        <dbReference type="SAM" id="Phobius"/>
    </source>
</evidence>
<dbReference type="AlphaFoldDB" id="A0A8H5QV26"/>
<gene>
    <name evidence="3" type="ORF">FTJAE_11424</name>
</gene>
<reference evidence="3 4" key="1">
    <citation type="submission" date="2020-05" db="EMBL/GenBank/DDBJ databases">
        <title>Identification and distribution of gene clusters putatively required for synthesis of sphingolipid metabolism inhibitors in phylogenetically diverse species of the filamentous fungus Fusarium.</title>
        <authorList>
            <person name="Kim H.-S."/>
            <person name="Busman M."/>
            <person name="Brown D.W."/>
            <person name="Divon H."/>
            <person name="Uhlig S."/>
            <person name="Proctor R.H."/>
        </authorList>
    </citation>
    <scope>NUCLEOTIDE SEQUENCE [LARGE SCALE GENOMIC DNA]</scope>
    <source>
        <strain evidence="3 4">NRRL 66243</strain>
    </source>
</reference>
<evidence type="ECO:0000313" key="3">
    <source>
        <dbReference type="EMBL" id="KAF5621083.1"/>
    </source>
</evidence>
<evidence type="ECO:0000313" key="4">
    <source>
        <dbReference type="Proteomes" id="UP000530670"/>
    </source>
</evidence>
<keyword evidence="4" id="KW-1185">Reference proteome</keyword>
<feature type="transmembrane region" description="Helical" evidence="2">
    <location>
        <begin position="90"/>
        <end position="113"/>
    </location>
</feature>
<dbReference type="GeneID" id="59296635"/>
<accession>A0A8H5QV26</accession>
<comment type="caution">
    <text evidence="3">The sequence shown here is derived from an EMBL/GenBank/DDBJ whole genome shotgun (WGS) entry which is preliminary data.</text>
</comment>